<dbReference type="AlphaFoldDB" id="A0A6A6UJ01"/>
<feature type="chain" id="PRO_5025675790" evidence="1">
    <location>
        <begin position="20"/>
        <end position="191"/>
    </location>
</feature>
<gene>
    <name evidence="2" type="ORF">BT63DRAFT_452696</name>
</gene>
<evidence type="ECO:0000313" key="2">
    <source>
        <dbReference type="EMBL" id="KAF2672199.1"/>
    </source>
</evidence>
<dbReference type="EMBL" id="MU004232">
    <property type="protein sequence ID" value="KAF2672199.1"/>
    <property type="molecule type" value="Genomic_DNA"/>
</dbReference>
<proteinExistence type="predicted"/>
<name>A0A6A6UJ01_9PEZI</name>
<protein>
    <submittedName>
        <fullName evidence="2">Uncharacterized protein</fullName>
    </submittedName>
</protein>
<sequence length="191" mass="20497">MHTTSSILLSLPLLNHATALCNTNIFMTGISAYHPTTKSQGFNPAIIDTAIRADAIAMRKAGYNVRRTYIPPYSTPSILVFLIPSTNDPPVVLIGPEQPLTLLESQLADIEWAGTGVGFGVRGSKSQELTTRFEDIIQTYRKYAPSAPMVFNAGPQSVVGGLQRLVPLADGCVNGTGRDLGIRTFCEICGS</sequence>
<evidence type="ECO:0000313" key="3">
    <source>
        <dbReference type="Proteomes" id="UP000799302"/>
    </source>
</evidence>
<dbReference type="Proteomes" id="UP000799302">
    <property type="component" value="Unassembled WGS sequence"/>
</dbReference>
<organism evidence="2 3">
    <name type="scientific">Microthyrium microscopicum</name>
    <dbReference type="NCBI Taxonomy" id="703497"/>
    <lineage>
        <taxon>Eukaryota</taxon>
        <taxon>Fungi</taxon>
        <taxon>Dikarya</taxon>
        <taxon>Ascomycota</taxon>
        <taxon>Pezizomycotina</taxon>
        <taxon>Dothideomycetes</taxon>
        <taxon>Dothideomycetes incertae sedis</taxon>
        <taxon>Microthyriales</taxon>
        <taxon>Microthyriaceae</taxon>
        <taxon>Microthyrium</taxon>
    </lineage>
</organism>
<keyword evidence="3" id="KW-1185">Reference proteome</keyword>
<feature type="signal peptide" evidence="1">
    <location>
        <begin position="1"/>
        <end position="19"/>
    </location>
</feature>
<reference evidence="2" key="1">
    <citation type="journal article" date="2020" name="Stud. Mycol.">
        <title>101 Dothideomycetes genomes: a test case for predicting lifestyles and emergence of pathogens.</title>
        <authorList>
            <person name="Haridas S."/>
            <person name="Albert R."/>
            <person name="Binder M."/>
            <person name="Bloem J."/>
            <person name="Labutti K."/>
            <person name="Salamov A."/>
            <person name="Andreopoulos B."/>
            <person name="Baker S."/>
            <person name="Barry K."/>
            <person name="Bills G."/>
            <person name="Bluhm B."/>
            <person name="Cannon C."/>
            <person name="Castanera R."/>
            <person name="Culley D."/>
            <person name="Daum C."/>
            <person name="Ezra D."/>
            <person name="Gonzalez J."/>
            <person name="Henrissat B."/>
            <person name="Kuo A."/>
            <person name="Liang C."/>
            <person name="Lipzen A."/>
            <person name="Lutzoni F."/>
            <person name="Magnuson J."/>
            <person name="Mondo S."/>
            <person name="Nolan M."/>
            <person name="Ohm R."/>
            <person name="Pangilinan J."/>
            <person name="Park H.-J."/>
            <person name="Ramirez L."/>
            <person name="Alfaro M."/>
            <person name="Sun H."/>
            <person name="Tritt A."/>
            <person name="Yoshinaga Y."/>
            <person name="Zwiers L.-H."/>
            <person name="Turgeon B."/>
            <person name="Goodwin S."/>
            <person name="Spatafora J."/>
            <person name="Crous P."/>
            <person name="Grigoriev I."/>
        </authorList>
    </citation>
    <scope>NUCLEOTIDE SEQUENCE</scope>
    <source>
        <strain evidence="2">CBS 115976</strain>
    </source>
</reference>
<accession>A0A6A6UJ01</accession>
<keyword evidence="1" id="KW-0732">Signal</keyword>
<evidence type="ECO:0000256" key="1">
    <source>
        <dbReference type="SAM" id="SignalP"/>
    </source>
</evidence>